<dbReference type="AlphaFoldDB" id="A0A3M2SIE3"/>
<dbReference type="EMBL" id="NKUJ01000034">
    <property type="protein sequence ID" value="RMJ17328.1"/>
    <property type="molecule type" value="Genomic_DNA"/>
</dbReference>
<evidence type="ECO:0000313" key="2">
    <source>
        <dbReference type="Proteomes" id="UP000277212"/>
    </source>
</evidence>
<reference evidence="1 2" key="1">
    <citation type="submission" date="2017-06" db="EMBL/GenBank/DDBJ databases">
        <title>Comparative genomic analysis of Ambrosia Fusariam Clade fungi.</title>
        <authorList>
            <person name="Stajich J.E."/>
            <person name="Carrillo J."/>
            <person name="Kijimoto T."/>
            <person name="Eskalen A."/>
            <person name="O'Donnell K."/>
            <person name="Kasson M."/>
        </authorList>
    </citation>
    <scope>NUCLEOTIDE SEQUENCE [LARGE SCALE GENOMIC DNA]</scope>
    <source>
        <strain evidence="1">UCR3666</strain>
    </source>
</reference>
<comment type="caution">
    <text evidence="1">The sequence shown here is derived from an EMBL/GenBank/DDBJ whole genome shotgun (WGS) entry which is preliminary data.</text>
</comment>
<protein>
    <submittedName>
        <fullName evidence="1">Uncharacterized protein</fullName>
    </submittedName>
</protein>
<proteinExistence type="predicted"/>
<dbReference type="STRING" id="2010991.A0A3M2SIE3"/>
<accession>A0A3M2SIE3</accession>
<dbReference type="Proteomes" id="UP000277212">
    <property type="component" value="Unassembled WGS sequence"/>
</dbReference>
<name>A0A3M2SIE3_9HYPO</name>
<keyword evidence="2" id="KW-1185">Reference proteome</keyword>
<dbReference type="OrthoDB" id="5071059at2759"/>
<sequence length="257" mass="29206">MRRRLAWLRDIGVMGKVHLDVDSEGLPTFHGMPPYEEIDFLPEVTGPELVALALKDPRNHPLMGGLITILRGIDPDTHVVWKKALAQLEALHASNTIATASNVTAILIDAKASYMEDRDNLDSFLHTAQKNYRYVMSQQEPALPWLAQCMARMFGIDAPLEPDENWWATVREHLELGADSRLFTLTDMVWQRMRVANQYVSRDFPDGVLQIAAKNVVELVYEFHTREKNMLICKLVEDVMFEPLDVPKVPEAAQIVC</sequence>
<gene>
    <name evidence="1" type="ORF">CDV36_003028</name>
</gene>
<organism evidence="1 2">
    <name type="scientific">Fusarium kuroshium</name>
    <dbReference type="NCBI Taxonomy" id="2010991"/>
    <lineage>
        <taxon>Eukaryota</taxon>
        <taxon>Fungi</taxon>
        <taxon>Dikarya</taxon>
        <taxon>Ascomycota</taxon>
        <taxon>Pezizomycotina</taxon>
        <taxon>Sordariomycetes</taxon>
        <taxon>Hypocreomycetidae</taxon>
        <taxon>Hypocreales</taxon>
        <taxon>Nectriaceae</taxon>
        <taxon>Fusarium</taxon>
        <taxon>Fusarium solani species complex</taxon>
    </lineage>
</organism>
<evidence type="ECO:0000313" key="1">
    <source>
        <dbReference type="EMBL" id="RMJ17328.1"/>
    </source>
</evidence>